<evidence type="ECO:0000256" key="1">
    <source>
        <dbReference type="SAM" id="MobiDB-lite"/>
    </source>
</evidence>
<accession>A0AAV9U724</accession>
<evidence type="ECO:0000313" key="4">
    <source>
        <dbReference type="Proteomes" id="UP001373714"/>
    </source>
</evidence>
<organism evidence="3 4">
    <name type="scientific">Orbilia blumenaviensis</name>
    <dbReference type="NCBI Taxonomy" id="1796055"/>
    <lineage>
        <taxon>Eukaryota</taxon>
        <taxon>Fungi</taxon>
        <taxon>Dikarya</taxon>
        <taxon>Ascomycota</taxon>
        <taxon>Pezizomycotina</taxon>
        <taxon>Orbiliomycetes</taxon>
        <taxon>Orbiliales</taxon>
        <taxon>Orbiliaceae</taxon>
        <taxon>Orbilia</taxon>
    </lineage>
</organism>
<keyword evidence="2" id="KW-0732">Signal</keyword>
<protein>
    <submittedName>
        <fullName evidence="3">Uncharacterized protein</fullName>
    </submittedName>
</protein>
<reference evidence="3 4" key="1">
    <citation type="submission" date="2019-10" db="EMBL/GenBank/DDBJ databases">
        <authorList>
            <person name="Palmer J.M."/>
        </authorList>
    </citation>
    <scope>NUCLEOTIDE SEQUENCE [LARGE SCALE GENOMIC DNA]</scope>
    <source>
        <strain evidence="3 4">TWF730</strain>
    </source>
</reference>
<dbReference type="AlphaFoldDB" id="A0AAV9U724"/>
<feature type="region of interest" description="Disordered" evidence="1">
    <location>
        <begin position="198"/>
        <end position="242"/>
    </location>
</feature>
<evidence type="ECO:0000256" key="2">
    <source>
        <dbReference type="SAM" id="SignalP"/>
    </source>
</evidence>
<feature type="signal peptide" evidence="2">
    <location>
        <begin position="1"/>
        <end position="26"/>
    </location>
</feature>
<sequence length="744" mass="82900">MPRRQTKRHILGVLICAICLSVGAHGQGYESDGSTGSGGSGNTVNHSVFRSSLSSRVNKDADLDVGRLTTVKETENELNTPVNMQRYISGKKSFASPRDRSFQQQKTIHGENEPANSYCDWLSFRGSGRTAETCRTRDNSPSDTQYDIFPLTSRRESHNGDGQQPIRQYKFGKEIEIPNLLLNSPSSAYGSLRTSTTFKGYGNLDPENTARGTSRTQKQSLNVHVGDEDDEPPLPTEPDEEGLVHSYDYGTPNLDLSTPEGESFSLFQGSRLVGKANPRKAPHKNSEGLAIPKMNQYSNSVTWFKPPSDESSELTKLQPVWQGEFLQPANAKGFLLTVLNALTDDLWVIAKGGFPYKGYNLFTQKFAEADAAKWNEVDGRLNLAGTDLIVYICQGGREPSVLSLVSIVEARLKEGKACSEELGGGVFRSLGWGTRKSKSAFVDPRIGGTLYWEGLTDTGNLQSIFPPQTDNSLWWSTRRADGERRRVPLVGFLGLPDNWNPILEHGPSTTETQKLSRKLPYLARYKPIDTDNDGFTNKFEAALWFKRPFQISGTFVNSAKTSTLVPWHIYVEEGKRRLFDPSKSNIDRFIIARPDGRVNTPTKPAAWQAKQVRPAGLGIIQNRVYHLPIDPAGYEYSKFIYTCDDHGVYLRVGTQKEATRECGQADWIYSSFEFFPSYLSYKGSENTYQEGTEMIFKPVDDLQGLRAISIDNPGVRPTAARLYVSGGYNYVFDGKIVLHAEIFA</sequence>
<gene>
    <name evidence="3" type="ORF">TWF730_002743</name>
</gene>
<dbReference type="EMBL" id="JAVHNS010000013">
    <property type="protein sequence ID" value="KAK6337340.1"/>
    <property type="molecule type" value="Genomic_DNA"/>
</dbReference>
<name>A0AAV9U724_9PEZI</name>
<dbReference type="Proteomes" id="UP001373714">
    <property type="component" value="Unassembled WGS sequence"/>
</dbReference>
<feature type="chain" id="PRO_5043765594" evidence="2">
    <location>
        <begin position="27"/>
        <end position="744"/>
    </location>
</feature>
<proteinExistence type="predicted"/>
<evidence type="ECO:0000313" key="3">
    <source>
        <dbReference type="EMBL" id="KAK6337340.1"/>
    </source>
</evidence>
<comment type="caution">
    <text evidence="3">The sequence shown here is derived from an EMBL/GenBank/DDBJ whole genome shotgun (WGS) entry which is preliminary data.</text>
</comment>
<keyword evidence="4" id="KW-1185">Reference proteome</keyword>
<feature type="compositionally biased region" description="Polar residues" evidence="1">
    <location>
        <begin position="210"/>
        <end position="222"/>
    </location>
</feature>
<feature type="compositionally biased region" description="Acidic residues" evidence="1">
    <location>
        <begin position="227"/>
        <end position="241"/>
    </location>
</feature>